<keyword evidence="10" id="KW-0067">ATP-binding</keyword>
<comment type="pathway">
    <text evidence="2 13">Carbohydrate degradation; glycolysis; pyruvate from D-glyceraldehyde 3-phosphate: step 2/5.</text>
</comment>
<keyword evidence="18" id="KW-1185">Reference proteome</keyword>
<evidence type="ECO:0000256" key="14">
    <source>
        <dbReference type="RuleBase" id="RU000696"/>
    </source>
</evidence>
<evidence type="ECO:0000256" key="15">
    <source>
        <dbReference type="SAM" id="MobiDB-lite"/>
    </source>
</evidence>
<dbReference type="SUPFAM" id="SSF53335">
    <property type="entry name" value="S-adenosyl-L-methionine-dependent methyltransferases"/>
    <property type="match status" value="1"/>
</dbReference>
<dbReference type="GO" id="GO:0004618">
    <property type="term" value="F:phosphoglycerate kinase activity"/>
    <property type="evidence" value="ECO:0007669"/>
    <property type="project" value="UniProtKB-EC"/>
</dbReference>
<dbReference type="InterPro" id="IPR015824">
    <property type="entry name" value="Phosphoglycerate_kinase_N"/>
</dbReference>
<dbReference type="GO" id="GO:0006096">
    <property type="term" value="P:glycolytic process"/>
    <property type="evidence" value="ECO:0007669"/>
    <property type="project" value="UniProtKB-KW"/>
</dbReference>
<dbReference type="EC" id="2.7.2.3" evidence="5 13"/>
<evidence type="ECO:0000313" key="16">
    <source>
        <dbReference type="EMBL" id="CAI4005053.1"/>
    </source>
</evidence>
<evidence type="ECO:0000256" key="7">
    <source>
        <dbReference type="ARBA" id="ARBA00022723"/>
    </source>
</evidence>
<evidence type="ECO:0000256" key="1">
    <source>
        <dbReference type="ARBA" id="ARBA00001946"/>
    </source>
</evidence>
<dbReference type="GO" id="GO:0005524">
    <property type="term" value="F:ATP binding"/>
    <property type="evidence" value="ECO:0007669"/>
    <property type="project" value="UniProtKB-KW"/>
</dbReference>
<organism evidence="16">
    <name type="scientific">Cladocopium goreaui</name>
    <dbReference type="NCBI Taxonomy" id="2562237"/>
    <lineage>
        <taxon>Eukaryota</taxon>
        <taxon>Sar</taxon>
        <taxon>Alveolata</taxon>
        <taxon>Dinophyceae</taxon>
        <taxon>Suessiales</taxon>
        <taxon>Symbiodiniaceae</taxon>
        <taxon>Cladocopium</taxon>
    </lineage>
</organism>
<evidence type="ECO:0000313" key="18">
    <source>
        <dbReference type="Proteomes" id="UP001152797"/>
    </source>
</evidence>
<comment type="similarity">
    <text evidence="3 13">Belongs to the phosphoglycerate kinase family.</text>
</comment>
<dbReference type="Proteomes" id="UP001152797">
    <property type="component" value="Unassembled WGS sequence"/>
</dbReference>
<name>A0A9P1GC91_9DINO</name>
<comment type="caution">
    <text evidence="16">The sequence shown here is derived from an EMBL/GenBank/DDBJ whole genome shotgun (WGS) entry which is preliminary data.</text>
</comment>
<dbReference type="InterPro" id="IPR029063">
    <property type="entry name" value="SAM-dependent_MTases_sf"/>
</dbReference>
<evidence type="ECO:0000256" key="9">
    <source>
        <dbReference type="ARBA" id="ARBA00022777"/>
    </source>
</evidence>
<dbReference type="EMBL" id="CAMXCT020003557">
    <property type="protein sequence ID" value="CAL1158428.1"/>
    <property type="molecule type" value="Genomic_DNA"/>
</dbReference>
<sequence length="912" mass="99617">MQAPWMDALPMNTNVWVSGDKNLEQEVLAADTRPQELITDCEATPRPRSIQRGDGTAWREWRWRRRDRGYHDQVDVNVEEEEDSEEGSSDDPEWQGGGRDPVRESGGQSSGWDQDVRSSFGGQFRRIIHSGCGQSLGSASAVDAVAVAAEAASGLEACDEAIKWRSSTRGTRGTRGSKAYMLRMTGALPEASAMGLRTVLRPDGSTAIMLAGSEERASSSHHHAGDQAAEVMEISSPEEELEAFAKVLDSPAKPVLAILGGAKVSDKIQLIMNMLDKVNKMIIGGGMAYTFLKIKDNMPIGSSLYDEEGAKIVPEILAKAEKLGVEIILPVDFTCSSKFGEDGEIKEGVTKADGVPEGFMGLDCGPASVELNAKAVAESKTIIWNGPMGVFEMAKFEPGTKKLMDAVVEATGKGVITVIGGGDTATACKKYGTEDKVTHCSTGGGASLELLEGKELPGLGFEAYPEKLLRVNVGARILCFGARTLFILARFLHAETRCFTRYFLGQREGDLHCLGSCSSCYVALEELPGRPLEAASHHTELAISSAKDVQAWLAAPEVCDLLLMFPVDLRREAWSLAALPSEEYLSYRGAHQETRRVVENCEALQLLSIFAWQGATRGTEICAHKEEPEDCLDMAREKALSALLRRWKELSPQGQKEWLQSNIVEVVLGRNDSVLPLLGKANQALTQAQGQRSKVLSLADGRSEGLLAELALELGRTARLVMEHSRTIWGLKQLMLELSGIYPNLQGQLPIFRVHPIYGRHFDVLEALLNSLEGQELRMAELGVACGPIGLHLLARFPQLQYFGADPTIKDEVRKAYTPYRDRATLFATTSEEMHARLAEGPEMDFVFIDGPHTYANVRNAARSVKRFRFFQFTGKPVVNSTQAVPPHTTHDDSATDIGILETLDSRASQVV</sequence>
<evidence type="ECO:0000256" key="13">
    <source>
        <dbReference type="RuleBase" id="RU000532"/>
    </source>
</evidence>
<protein>
    <recommendedName>
        <fullName evidence="5 13">Phosphoglycerate kinase</fullName>
        <ecNumber evidence="5 13">2.7.2.3</ecNumber>
    </recommendedName>
</protein>
<evidence type="ECO:0000313" key="17">
    <source>
        <dbReference type="EMBL" id="CAL1158428.1"/>
    </source>
</evidence>
<dbReference type="GO" id="GO:0005829">
    <property type="term" value="C:cytosol"/>
    <property type="evidence" value="ECO:0007669"/>
    <property type="project" value="TreeGrafter"/>
</dbReference>
<evidence type="ECO:0000256" key="12">
    <source>
        <dbReference type="ARBA" id="ARBA00023152"/>
    </source>
</evidence>
<dbReference type="EMBL" id="CAMXCT030003557">
    <property type="protein sequence ID" value="CAL4792365.1"/>
    <property type="molecule type" value="Genomic_DNA"/>
</dbReference>
<feature type="region of interest" description="Disordered" evidence="15">
    <location>
        <begin position="74"/>
        <end position="116"/>
    </location>
</feature>
<dbReference type="InterPro" id="IPR001576">
    <property type="entry name" value="Phosphoglycerate_kinase"/>
</dbReference>
<dbReference type="EMBL" id="CAMXCT010003557">
    <property type="protein sequence ID" value="CAI4005053.1"/>
    <property type="molecule type" value="Genomic_DNA"/>
</dbReference>
<gene>
    <name evidence="16" type="ORF">C1SCF055_LOCUS30808</name>
</gene>
<evidence type="ECO:0000256" key="2">
    <source>
        <dbReference type="ARBA" id="ARBA00004838"/>
    </source>
</evidence>
<comment type="catalytic activity">
    <reaction evidence="13">
        <text>(2R)-3-phosphoglycerate + ATP = (2R)-3-phospho-glyceroyl phosphate + ADP</text>
        <dbReference type="Rhea" id="RHEA:14801"/>
        <dbReference type="ChEBI" id="CHEBI:30616"/>
        <dbReference type="ChEBI" id="CHEBI:57604"/>
        <dbReference type="ChEBI" id="CHEBI:58272"/>
        <dbReference type="ChEBI" id="CHEBI:456216"/>
        <dbReference type="EC" id="2.7.2.3"/>
    </reaction>
</comment>
<dbReference type="Gene3D" id="3.40.50.1260">
    <property type="entry name" value="Phosphoglycerate kinase, N-terminal domain"/>
    <property type="match status" value="2"/>
</dbReference>
<reference evidence="17" key="2">
    <citation type="submission" date="2024-04" db="EMBL/GenBank/DDBJ databases">
        <authorList>
            <person name="Chen Y."/>
            <person name="Shah S."/>
            <person name="Dougan E. K."/>
            <person name="Thang M."/>
            <person name="Chan C."/>
        </authorList>
    </citation>
    <scope>NUCLEOTIDE SEQUENCE [LARGE SCALE GENOMIC DNA]</scope>
</reference>
<dbReference type="AlphaFoldDB" id="A0A9P1GC91"/>
<accession>A0A9P1GC91</accession>
<keyword evidence="8" id="KW-0547">Nucleotide-binding</keyword>
<keyword evidence="12" id="KW-0324">Glycolysis</keyword>
<dbReference type="PANTHER" id="PTHR11406:SF0">
    <property type="entry name" value="PHOSPHOGLYCERATE KINASE"/>
    <property type="match status" value="1"/>
</dbReference>
<dbReference type="PANTHER" id="PTHR11406">
    <property type="entry name" value="PHOSPHOGLYCERATE KINASE"/>
    <property type="match status" value="1"/>
</dbReference>
<dbReference type="FunFam" id="3.40.50.1260:FF:000031">
    <property type="entry name" value="Phosphoglycerate kinase 1"/>
    <property type="match status" value="1"/>
</dbReference>
<evidence type="ECO:0000256" key="3">
    <source>
        <dbReference type="ARBA" id="ARBA00008982"/>
    </source>
</evidence>
<reference evidence="16" key="1">
    <citation type="submission" date="2022-10" db="EMBL/GenBank/DDBJ databases">
        <authorList>
            <person name="Chen Y."/>
            <person name="Dougan E. K."/>
            <person name="Chan C."/>
            <person name="Rhodes N."/>
            <person name="Thang M."/>
        </authorList>
    </citation>
    <scope>NUCLEOTIDE SEQUENCE</scope>
</reference>
<dbReference type="Pfam" id="PF00162">
    <property type="entry name" value="PGK"/>
    <property type="match status" value="1"/>
</dbReference>
<feature type="compositionally biased region" description="Acidic residues" evidence="15">
    <location>
        <begin position="77"/>
        <end position="93"/>
    </location>
</feature>
<dbReference type="OrthoDB" id="420990at2759"/>
<evidence type="ECO:0000256" key="10">
    <source>
        <dbReference type="ARBA" id="ARBA00022840"/>
    </source>
</evidence>
<feature type="region of interest" description="Disordered" evidence="15">
    <location>
        <begin position="33"/>
        <end position="57"/>
    </location>
</feature>
<comment type="subunit">
    <text evidence="4 14">Monomer.</text>
</comment>
<keyword evidence="7" id="KW-0479">Metal-binding</keyword>
<dbReference type="GO" id="GO:0043531">
    <property type="term" value="F:ADP binding"/>
    <property type="evidence" value="ECO:0007669"/>
    <property type="project" value="TreeGrafter"/>
</dbReference>
<evidence type="ECO:0000256" key="6">
    <source>
        <dbReference type="ARBA" id="ARBA00022679"/>
    </source>
</evidence>
<evidence type="ECO:0000256" key="8">
    <source>
        <dbReference type="ARBA" id="ARBA00022741"/>
    </source>
</evidence>
<dbReference type="InterPro" id="IPR036043">
    <property type="entry name" value="Phosphoglycerate_kinase_sf"/>
</dbReference>
<dbReference type="GO" id="GO:0006094">
    <property type="term" value="P:gluconeogenesis"/>
    <property type="evidence" value="ECO:0007669"/>
    <property type="project" value="TreeGrafter"/>
</dbReference>
<proteinExistence type="inferred from homology"/>
<evidence type="ECO:0000256" key="5">
    <source>
        <dbReference type="ARBA" id="ARBA00013061"/>
    </source>
</evidence>
<comment type="cofactor">
    <cofactor evidence="1">
        <name>Mg(2+)</name>
        <dbReference type="ChEBI" id="CHEBI:18420"/>
    </cofactor>
</comment>
<evidence type="ECO:0000256" key="4">
    <source>
        <dbReference type="ARBA" id="ARBA00011245"/>
    </source>
</evidence>
<keyword evidence="9 13" id="KW-0418">Kinase</keyword>
<dbReference type="PRINTS" id="PR00477">
    <property type="entry name" value="PHGLYCKINASE"/>
</dbReference>
<keyword evidence="11" id="KW-0460">Magnesium</keyword>
<dbReference type="Gene3D" id="3.40.50.150">
    <property type="entry name" value="Vaccinia Virus protein VP39"/>
    <property type="match status" value="1"/>
</dbReference>
<keyword evidence="6 13" id="KW-0808">Transferase</keyword>
<evidence type="ECO:0000256" key="11">
    <source>
        <dbReference type="ARBA" id="ARBA00022842"/>
    </source>
</evidence>
<dbReference type="GO" id="GO:0046872">
    <property type="term" value="F:metal ion binding"/>
    <property type="evidence" value="ECO:0007669"/>
    <property type="project" value="UniProtKB-KW"/>
</dbReference>
<dbReference type="SUPFAM" id="SSF53748">
    <property type="entry name" value="Phosphoglycerate kinase"/>
    <property type="match status" value="1"/>
</dbReference>